<dbReference type="OrthoDB" id="533508at2759"/>
<feature type="transmembrane region" description="Helical" evidence="2">
    <location>
        <begin position="319"/>
        <end position="342"/>
    </location>
</feature>
<dbReference type="InterPro" id="IPR024862">
    <property type="entry name" value="TRPV"/>
</dbReference>
<dbReference type="InterPro" id="IPR036770">
    <property type="entry name" value="Ankyrin_rpt-contain_sf"/>
</dbReference>
<organism evidence="3 4">
    <name type="scientific">Dimorphilus gyrociliatus</name>
    <dbReference type="NCBI Taxonomy" id="2664684"/>
    <lineage>
        <taxon>Eukaryota</taxon>
        <taxon>Metazoa</taxon>
        <taxon>Spiralia</taxon>
        <taxon>Lophotrochozoa</taxon>
        <taxon>Annelida</taxon>
        <taxon>Polychaeta</taxon>
        <taxon>Polychaeta incertae sedis</taxon>
        <taxon>Dinophilidae</taxon>
        <taxon>Dimorphilus</taxon>
    </lineage>
</organism>
<feature type="transmembrane region" description="Helical" evidence="2">
    <location>
        <begin position="215"/>
        <end position="233"/>
    </location>
</feature>
<keyword evidence="2" id="KW-0812">Transmembrane</keyword>
<proteinExistence type="predicted"/>
<keyword evidence="2" id="KW-1133">Transmembrane helix</keyword>
<dbReference type="GO" id="GO:0005262">
    <property type="term" value="F:calcium channel activity"/>
    <property type="evidence" value="ECO:0007669"/>
    <property type="project" value="TreeGrafter"/>
</dbReference>
<evidence type="ECO:0000256" key="1">
    <source>
        <dbReference type="ARBA" id="ARBA00022737"/>
    </source>
</evidence>
<name>A0A7I8WBX4_9ANNE</name>
<feature type="transmembrane region" description="Helical" evidence="2">
    <location>
        <begin position="176"/>
        <end position="195"/>
    </location>
</feature>
<feature type="transmembrane region" description="Helical" evidence="2">
    <location>
        <begin position="283"/>
        <end position="304"/>
    </location>
</feature>
<evidence type="ECO:0000313" key="3">
    <source>
        <dbReference type="EMBL" id="CAD5125666.1"/>
    </source>
</evidence>
<evidence type="ECO:0000313" key="4">
    <source>
        <dbReference type="Proteomes" id="UP000549394"/>
    </source>
</evidence>
<reference evidence="3 4" key="1">
    <citation type="submission" date="2020-08" db="EMBL/GenBank/DDBJ databases">
        <authorList>
            <person name="Hejnol A."/>
        </authorList>
    </citation>
    <scope>NUCLEOTIDE SEQUENCE [LARGE SCALE GENOMIC DNA]</scope>
</reference>
<keyword evidence="2" id="KW-0472">Membrane</keyword>
<dbReference type="Gene3D" id="1.25.40.20">
    <property type="entry name" value="Ankyrin repeat-containing domain"/>
    <property type="match status" value="1"/>
</dbReference>
<accession>A0A7I8WBX4</accession>
<dbReference type="AlphaFoldDB" id="A0A7I8WBX4"/>
<dbReference type="GO" id="GO:0005886">
    <property type="term" value="C:plasma membrane"/>
    <property type="evidence" value="ECO:0007669"/>
    <property type="project" value="TreeGrafter"/>
</dbReference>
<sequence>MFDLLVELGGKLNIRNHQELTPLTLAAKLAKKEMYEHILKIEREVYWTFGDVTCAAYPLDHIDTISSTGEINTNSAMYHVIYGDKQEHIDMIEGLIGNLLDQKWKTFAKFRFLRRFIVFTMYFAVFVVAFSLRPGTDTDPKIRPENRTNSAGQTFLVNNTIKNPCYLQRTKTWEDYTRLVLESIMVLGATIYILLSLKEVYHQGYKIFFQTLKSAPAKAMFLMANFFVLLMLPGRAACAFTYEDVMGVLAILCTAPYFLFFCRGFKLVGPFVVMIYKMIRTDLLRFFTIYLIFVIGFSQAYYILYRNRENTVFNNPAEAIMGLFIMSLAQFADTYETYYILYRDKAWTMFSEPFEAVMAMFIMNLAQFLDLYDSFSEFEELHYIPKV</sequence>
<protein>
    <submittedName>
        <fullName evidence="3">DgyrCDS13867</fullName>
    </submittedName>
</protein>
<keyword evidence="4" id="KW-1185">Reference proteome</keyword>
<gene>
    <name evidence="3" type="ORF">DGYR_LOCUS13012</name>
</gene>
<dbReference type="EMBL" id="CAJFCJ010000028">
    <property type="protein sequence ID" value="CAD5125666.1"/>
    <property type="molecule type" value="Genomic_DNA"/>
</dbReference>
<evidence type="ECO:0000256" key="2">
    <source>
        <dbReference type="SAM" id="Phobius"/>
    </source>
</evidence>
<comment type="caution">
    <text evidence="3">The sequence shown here is derived from an EMBL/GenBank/DDBJ whole genome shotgun (WGS) entry which is preliminary data.</text>
</comment>
<dbReference type="PANTHER" id="PTHR10582:SF28">
    <property type="entry name" value="NANCHUNG, ISOFORM B"/>
    <property type="match status" value="1"/>
</dbReference>
<feature type="transmembrane region" description="Helical" evidence="2">
    <location>
        <begin position="112"/>
        <end position="132"/>
    </location>
</feature>
<dbReference type="GO" id="GO:0098703">
    <property type="term" value="P:calcium ion import across plasma membrane"/>
    <property type="evidence" value="ECO:0007669"/>
    <property type="project" value="TreeGrafter"/>
</dbReference>
<keyword evidence="1" id="KW-0677">Repeat</keyword>
<feature type="transmembrane region" description="Helical" evidence="2">
    <location>
        <begin position="245"/>
        <end position="262"/>
    </location>
</feature>
<dbReference type="PANTHER" id="PTHR10582">
    <property type="entry name" value="TRANSIENT RECEPTOR POTENTIAL ION CHANNEL PROTEIN"/>
    <property type="match status" value="1"/>
</dbReference>
<dbReference type="Proteomes" id="UP000549394">
    <property type="component" value="Unassembled WGS sequence"/>
</dbReference>